<dbReference type="GO" id="GO:0002143">
    <property type="term" value="P:tRNA wobble position uridine thiolation"/>
    <property type="evidence" value="ECO:0007669"/>
    <property type="project" value="TreeGrafter"/>
</dbReference>
<dbReference type="PANTHER" id="PTHR11807">
    <property type="entry name" value="ATPASES OF THE PP SUPERFAMILY-RELATED"/>
    <property type="match status" value="1"/>
</dbReference>
<keyword evidence="5" id="KW-1185">Reference proteome</keyword>
<dbReference type="InterPro" id="IPR000541">
    <property type="entry name" value="Ncs6/Tuc1/Ctu1"/>
</dbReference>
<evidence type="ECO:0000259" key="3">
    <source>
        <dbReference type="Pfam" id="PF16503"/>
    </source>
</evidence>
<name>A0A851TNL4_9AVES</name>
<feature type="non-terminal residue" evidence="4">
    <location>
        <position position="1"/>
    </location>
</feature>
<dbReference type="InterPro" id="IPR014729">
    <property type="entry name" value="Rossmann-like_a/b/a_fold"/>
</dbReference>
<evidence type="ECO:0000313" key="5">
    <source>
        <dbReference type="Proteomes" id="UP000661971"/>
    </source>
</evidence>
<dbReference type="PIRSF" id="PIRSF004976">
    <property type="entry name" value="ATPase_YdaO"/>
    <property type="match status" value="1"/>
</dbReference>
<organism evidence="4 5">
    <name type="scientific">Nothocercus nigrocapillus</name>
    <dbReference type="NCBI Taxonomy" id="1977171"/>
    <lineage>
        <taxon>Eukaryota</taxon>
        <taxon>Metazoa</taxon>
        <taxon>Chordata</taxon>
        <taxon>Craniata</taxon>
        <taxon>Vertebrata</taxon>
        <taxon>Euteleostomi</taxon>
        <taxon>Archelosauria</taxon>
        <taxon>Archosauria</taxon>
        <taxon>Dinosauria</taxon>
        <taxon>Saurischia</taxon>
        <taxon>Theropoda</taxon>
        <taxon>Coelurosauria</taxon>
        <taxon>Aves</taxon>
        <taxon>Palaeognathae</taxon>
        <taxon>Tinamiformes</taxon>
        <taxon>Tinamidae</taxon>
        <taxon>Nothocercus</taxon>
    </lineage>
</organism>
<dbReference type="Pfam" id="PF16503">
    <property type="entry name" value="zn-ribbon_14"/>
    <property type="match status" value="1"/>
</dbReference>
<evidence type="ECO:0000256" key="2">
    <source>
        <dbReference type="SAM" id="MobiDB-lite"/>
    </source>
</evidence>
<dbReference type="GO" id="GO:0002144">
    <property type="term" value="C:cytosolic tRNA wobble base thiouridylase complex"/>
    <property type="evidence" value="ECO:0007669"/>
    <property type="project" value="TreeGrafter"/>
</dbReference>
<dbReference type="InterPro" id="IPR035107">
    <property type="entry name" value="tRNA_thiolation_TtcA_Ctu1"/>
</dbReference>
<feature type="non-terminal residue" evidence="4">
    <location>
        <position position="305"/>
    </location>
</feature>
<sequence>MSPPRCARCAAAAALRRPRTGQPLCRLCFVGAFEEETLRAVAAGRPTLSPGTTVAVAASGGKDSSVLSHVLARLSGRLGLRLLLLSVDEGISGYRDASLAAVRRHRGHLPLLLVSHEGLYGWSMDRVAAGLPRGGHCTVSMKPPRNRQKATGSSMEAAGSHTEGSRSSTEGSRRPQGLARPVASAEAAPLPAVPRCKPLRHAYEKEIVLYAHFEGLDYVSTECVYAPQAYRGHARTLLKELEATRASAVAALGHSGRFLAVREQVATKALRACSQCGFAASQPLCKACVLLASLERGLPRLALGK</sequence>
<feature type="compositionally biased region" description="Low complexity" evidence="2">
    <location>
        <begin position="159"/>
        <end position="170"/>
    </location>
</feature>
<keyword evidence="1" id="KW-0808">Transferase</keyword>
<dbReference type="SUPFAM" id="SSF52402">
    <property type="entry name" value="Adenine nucleotide alpha hydrolases-like"/>
    <property type="match status" value="1"/>
</dbReference>
<gene>
    <name evidence="4" type="primary">Ctu1</name>
    <name evidence="4" type="ORF">NOTNIG_R14098</name>
</gene>
<accession>A0A851TNL4</accession>
<dbReference type="EMBL" id="WBNA01000735">
    <property type="protein sequence ID" value="NXD18297.1"/>
    <property type="molecule type" value="Genomic_DNA"/>
</dbReference>
<feature type="region of interest" description="Disordered" evidence="2">
    <location>
        <begin position="133"/>
        <end position="186"/>
    </location>
</feature>
<dbReference type="Proteomes" id="UP000661971">
    <property type="component" value="Unassembled WGS sequence"/>
</dbReference>
<protein>
    <submittedName>
        <fullName evidence="4">CTU1 protein</fullName>
    </submittedName>
</protein>
<dbReference type="GO" id="GO:0005739">
    <property type="term" value="C:mitochondrion"/>
    <property type="evidence" value="ECO:0007669"/>
    <property type="project" value="TreeGrafter"/>
</dbReference>
<reference evidence="5" key="1">
    <citation type="submission" date="2023-07" db="EMBL/GenBank/DDBJ databases">
        <title>Bird 10,000 Genomes (B10K) Project - Family phase.</title>
        <authorList>
            <person name="Zhang G."/>
        </authorList>
    </citation>
    <scope>NUCLEOTIDE SEQUENCE [LARGE SCALE GENOMIC DNA]</scope>
</reference>
<evidence type="ECO:0000313" key="4">
    <source>
        <dbReference type="EMBL" id="NXD18297.1"/>
    </source>
</evidence>
<proteinExistence type="predicted"/>
<comment type="caution">
    <text evidence="4">The sequence shown here is derived from an EMBL/GenBank/DDBJ whole genome shotgun (WGS) entry which is preliminary data.</text>
</comment>
<dbReference type="GO" id="GO:0016740">
    <property type="term" value="F:transferase activity"/>
    <property type="evidence" value="ECO:0007669"/>
    <property type="project" value="UniProtKB-KW"/>
</dbReference>
<dbReference type="AlphaFoldDB" id="A0A851TNL4"/>
<dbReference type="PANTHER" id="PTHR11807:SF12">
    <property type="entry name" value="CYTOPLASMIC TRNA 2-THIOLATION PROTEIN 1"/>
    <property type="match status" value="1"/>
</dbReference>
<feature type="domain" description="Cytoplasmic tRNA 2-thiolation protein 1 C-terminal" evidence="3">
    <location>
        <begin position="272"/>
        <end position="301"/>
    </location>
</feature>
<dbReference type="Gene3D" id="3.40.50.620">
    <property type="entry name" value="HUPs"/>
    <property type="match status" value="1"/>
</dbReference>
<dbReference type="InterPro" id="IPR032442">
    <property type="entry name" value="CTU1_C"/>
</dbReference>
<dbReference type="GO" id="GO:0000049">
    <property type="term" value="F:tRNA binding"/>
    <property type="evidence" value="ECO:0007669"/>
    <property type="project" value="InterPro"/>
</dbReference>
<evidence type="ECO:0000256" key="1">
    <source>
        <dbReference type="ARBA" id="ARBA00022679"/>
    </source>
</evidence>
<dbReference type="NCBIfam" id="TIGR00269">
    <property type="entry name" value="TIGR00269 family protein"/>
    <property type="match status" value="1"/>
</dbReference>